<dbReference type="Proteomes" id="UP000432727">
    <property type="component" value="Unassembled WGS sequence"/>
</dbReference>
<reference evidence="1 2" key="1">
    <citation type="submission" date="2019-12" db="EMBL/GenBank/DDBJ databases">
        <title>Genomic-based taxomic classification of the family Erythrobacteraceae.</title>
        <authorList>
            <person name="Xu L."/>
        </authorList>
    </citation>
    <scope>NUCLEOTIDE SEQUENCE [LARGE SCALE GENOMIC DNA]</scope>
    <source>
        <strain evidence="1 2">JCM 12189</strain>
    </source>
</reference>
<dbReference type="AlphaFoldDB" id="A0A6I4TMT6"/>
<proteinExistence type="predicted"/>
<evidence type="ECO:0000313" key="1">
    <source>
        <dbReference type="EMBL" id="MXO96337.1"/>
    </source>
</evidence>
<name>A0A6I4TMT6_9SPHN</name>
<evidence type="ECO:0000313" key="2">
    <source>
        <dbReference type="Proteomes" id="UP000432727"/>
    </source>
</evidence>
<organism evidence="1 2">
    <name type="scientific">Qipengyuania aquimaris</name>
    <dbReference type="NCBI Taxonomy" id="255984"/>
    <lineage>
        <taxon>Bacteria</taxon>
        <taxon>Pseudomonadati</taxon>
        <taxon>Pseudomonadota</taxon>
        <taxon>Alphaproteobacteria</taxon>
        <taxon>Sphingomonadales</taxon>
        <taxon>Erythrobacteraceae</taxon>
        <taxon>Qipengyuania</taxon>
    </lineage>
</organism>
<dbReference type="RefSeq" id="WP_160595457.1">
    <property type="nucleotide sequence ID" value="NZ_WTYI01000001.1"/>
</dbReference>
<protein>
    <submittedName>
        <fullName evidence="1">Uncharacterized protein</fullName>
    </submittedName>
</protein>
<comment type="caution">
    <text evidence="1">The sequence shown here is derived from an EMBL/GenBank/DDBJ whole genome shotgun (WGS) entry which is preliminary data.</text>
</comment>
<keyword evidence="2" id="KW-1185">Reference proteome</keyword>
<sequence length="120" mass="13358">MRCLATIIAGLLSVGALHSGCAEDRLETPEFFQSKTGLAICRDAVVRNVRVGDYDHETDFTYGVRLKMSDECKDNFLEEIEEQLGVHCPTVTCSFMDANAWSYEISTLADGEINFILRAT</sequence>
<accession>A0A6I4TMT6</accession>
<gene>
    <name evidence="1" type="ORF">GRI34_07870</name>
</gene>
<dbReference type="OrthoDB" id="9860361at2"/>
<dbReference type="EMBL" id="WTYI01000001">
    <property type="protein sequence ID" value="MXO96337.1"/>
    <property type="molecule type" value="Genomic_DNA"/>
</dbReference>